<feature type="transmembrane region" description="Helical" evidence="16">
    <location>
        <begin position="12"/>
        <end position="31"/>
    </location>
</feature>
<keyword evidence="7 16" id="KW-1133">Transmembrane helix</keyword>
<dbReference type="GO" id="GO:0051301">
    <property type="term" value="P:cell division"/>
    <property type="evidence" value="ECO:0007669"/>
    <property type="project" value="UniProtKB-KW"/>
</dbReference>
<evidence type="ECO:0000256" key="7">
    <source>
        <dbReference type="ARBA" id="ARBA00022989"/>
    </source>
</evidence>
<dbReference type="GO" id="GO:0015648">
    <property type="term" value="F:lipid-linked peptidoglycan transporter activity"/>
    <property type="evidence" value="ECO:0007669"/>
    <property type="project" value="TreeGrafter"/>
</dbReference>
<comment type="subcellular location">
    <subcellularLocation>
        <location evidence="1">Membrane</location>
        <topology evidence="1">Multi-pass membrane protein</topology>
    </subcellularLocation>
</comment>
<comment type="similarity">
    <text evidence="11">Belongs to the SEDS family. FtsW subfamily.</text>
</comment>
<evidence type="ECO:0000313" key="17">
    <source>
        <dbReference type="EMBL" id="CAF0694982.1"/>
    </source>
</evidence>
<evidence type="ECO:0000256" key="15">
    <source>
        <dbReference type="ARBA" id="ARBA00049902"/>
    </source>
</evidence>
<dbReference type="GO" id="GO:0032153">
    <property type="term" value="C:cell division site"/>
    <property type="evidence" value="ECO:0007669"/>
    <property type="project" value="TreeGrafter"/>
</dbReference>
<evidence type="ECO:0000256" key="4">
    <source>
        <dbReference type="ARBA" id="ARBA00022692"/>
    </source>
</evidence>
<dbReference type="GO" id="GO:0008360">
    <property type="term" value="P:regulation of cell shape"/>
    <property type="evidence" value="ECO:0007669"/>
    <property type="project" value="UniProtKB-KW"/>
</dbReference>
<proteinExistence type="inferred from homology"/>
<dbReference type="EMBL" id="CAJNOB010000010">
    <property type="protein sequence ID" value="CAF0694982.1"/>
    <property type="molecule type" value="Genomic_DNA"/>
</dbReference>
<evidence type="ECO:0000256" key="10">
    <source>
        <dbReference type="ARBA" id="ARBA00033270"/>
    </source>
</evidence>
<dbReference type="AlphaFoldDB" id="A0A8J2FNT2"/>
<name>A0A8J2FNT2_9BACT</name>
<keyword evidence="18" id="KW-1185">Reference proteome</keyword>
<keyword evidence="4 16" id="KW-0812">Transmembrane</keyword>
<evidence type="ECO:0000256" key="12">
    <source>
        <dbReference type="ARBA" id="ARBA00041185"/>
    </source>
</evidence>
<evidence type="ECO:0000313" key="18">
    <source>
        <dbReference type="Proteomes" id="UP000663859"/>
    </source>
</evidence>
<keyword evidence="8 16" id="KW-0472">Membrane</keyword>
<dbReference type="InterPro" id="IPR001182">
    <property type="entry name" value="FtsW/RodA"/>
</dbReference>
<feature type="transmembrane region" description="Helical" evidence="16">
    <location>
        <begin position="43"/>
        <end position="66"/>
    </location>
</feature>
<evidence type="ECO:0000256" key="3">
    <source>
        <dbReference type="ARBA" id="ARBA00022679"/>
    </source>
</evidence>
<keyword evidence="17" id="KW-0132">Cell division</keyword>
<reference evidence="17" key="1">
    <citation type="submission" date="2021-02" db="EMBL/GenBank/DDBJ databases">
        <authorList>
            <person name="Cremers G."/>
            <person name="Picone N."/>
        </authorList>
    </citation>
    <scope>NUCLEOTIDE SEQUENCE</scope>
    <source>
        <strain evidence="17">PQ17</strain>
    </source>
</reference>
<evidence type="ECO:0000256" key="11">
    <source>
        <dbReference type="ARBA" id="ARBA00038053"/>
    </source>
</evidence>
<feature type="transmembrane region" description="Helical" evidence="16">
    <location>
        <begin position="275"/>
        <end position="299"/>
    </location>
</feature>
<evidence type="ECO:0000256" key="16">
    <source>
        <dbReference type="SAM" id="Phobius"/>
    </source>
</evidence>
<keyword evidence="17" id="KW-0131">Cell cycle</keyword>
<keyword evidence="5" id="KW-0133">Cell shape</keyword>
<evidence type="ECO:0000256" key="2">
    <source>
        <dbReference type="ARBA" id="ARBA00022676"/>
    </source>
</evidence>
<organism evidence="17 18">
    <name type="scientific">Candidatus Methylacidithermus pantelleriae</name>
    <dbReference type="NCBI Taxonomy" id="2744239"/>
    <lineage>
        <taxon>Bacteria</taxon>
        <taxon>Pseudomonadati</taxon>
        <taxon>Verrucomicrobiota</taxon>
        <taxon>Methylacidiphilae</taxon>
        <taxon>Methylacidiphilales</taxon>
        <taxon>Methylacidiphilaceae</taxon>
        <taxon>Candidatus Methylacidithermus</taxon>
    </lineage>
</organism>
<comment type="caution">
    <text evidence="17">The sequence shown here is derived from an EMBL/GenBank/DDBJ whole genome shotgun (WGS) entry which is preliminary data.</text>
</comment>
<keyword evidence="3" id="KW-0808">Transferase</keyword>
<evidence type="ECO:0000256" key="8">
    <source>
        <dbReference type="ARBA" id="ARBA00023136"/>
    </source>
</evidence>
<dbReference type="GO" id="GO:0008955">
    <property type="term" value="F:peptidoglycan glycosyltransferase activity"/>
    <property type="evidence" value="ECO:0007669"/>
    <property type="project" value="UniProtKB-EC"/>
</dbReference>
<evidence type="ECO:0000256" key="9">
    <source>
        <dbReference type="ARBA" id="ARBA00032370"/>
    </source>
</evidence>
<dbReference type="GO" id="GO:0005886">
    <property type="term" value="C:plasma membrane"/>
    <property type="evidence" value="ECO:0007669"/>
    <property type="project" value="TreeGrafter"/>
</dbReference>
<evidence type="ECO:0000256" key="6">
    <source>
        <dbReference type="ARBA" id="ARBA00022984"/>
    </source>
</evidence>
<evidence type="ECO:0000256" key="14">
    <source>
        <dbReference type="ARBA" id="ARBA00044770"/>
    </source>
</evidence>
<feature type="transmembrane region" description="Helical" evidence="16">
    <location>
        <begin position="168"/>
        <end position="184"/>
    </location>
</feature>
<dbReference type="Pfam" id="PF01098">
    <property type="entry name" value="FTSW_RODA_SPOVE"/>
    <property type="match status" value="1"/>
</dbReference>
<dbReference type="PANTHER" id="PTHR30474:SF2">
    <property type="entry name" value="PEPTIDOGLYCAN GLYCOSYLTRANSFERASE FTSW-RELATED"/>
    <property type="match status" value="1"/>
</dbReference>
<evidence type="ECO:0000256" key="5">
    <source>
        <dbReference type="ARBA" id="ARBA00022960"/>
    </source>
</evidence>
<dbReference type="PANTHER" id="PTHR30474">
    <property type="entry name" value="CELL CYCLE PROTEIN"/>
    <property type="match status" value="1"/>
</dbReference>
<accession>A0A8J2FNT2</accession>
<comment type="catalytic activity">
    <reaction evidence="15">
        <text>[GlcNAc-(1-&gt;4)-Mur2Ac(oyl-L-Ala-gamma-D-Glu-L-Lys-D-Ala-D-Ala)](n)-di-trans,octa-cis-undecaprenyl diphosphate + beta-D-GlcNAc-(1-&gt;4)-Mur2Ac(oyl-L-Ala-gamma-D-Glu-L-Lys-D-Ala-D-Ala)-di-trans,octa-cis-undecaprenyl diphosphate = [GlcNAc-(1-&gt;4)-Mur2Ac(oyl-L-Ala-gamma-D-Glu-L-Lys-D-Ala-D-Ala)](n+1)-di-trans,octa-cis-undecaprenyl diphosphate + di-trans,octa-cis-undecaprenyl diphosphate + H(+)</text>
        <dbReference type="Rhea" id="RHEA:23708"/>
        <dbReference type="Rhea" id="RHEA-COMP:9602"/>
        <dbReference type="Rhea" id="RHEA-COMP:9603"/>
        <dbReference type="ChEBI" id="CHEBI:15378"/>
        <dbReference type="ChEBI" id="CHEBI:58405"/>
        <dbReference type="ChEBI" id="CHEBI:60033"/>
        <dbReference type="ChEBI" id="CHEBI:78435"/>
        <dbReference type="EC" id="2.4.99.28"/>
    </reaction>
</comment>
<gene>
    <name evidence="17" type="ORF">MPNT_180017</name>
</gene>
<protein>
    <recommendedName>
        <fullName evidence="12">Probable peptidoglycan glycosyltransferase FtsW</fullName>
        <ecNumber evidence="14">2.4.99.28</ecNumber>
    </recommendedName>
    <alternativeName>
        <fullName evidence="13">Cell division protein FtsW</fullName>
    </alternativeName>
    <alternativeName>
        <fullName evidence="10">Cell wall polymerase</fullName>
    </alternativeName>
    <alternativeName>
        <fullName evidence="9">Peptidoglycan polymerase</fullName>
    </alternativeName>
</protein>
<sequence length="386" mass="41839">MKLGAFHRQVGYLLLVSSLGLIAIGLVMLASAGGKFVLDRPSLWGGLLVRQLAWVGLGGITCGILARWDYHWFLHRSAFALALAFFCLLGCFVPGLGHKVHGSWRWIEVAGWRFQPSELAKGALVVFLAAYLGHPNRKLSRFTEACAIPVAATLLLAGPILVSRDLGSVLFLLLTLGALLFCAGCPARWWVPVPVAGFLATLVFALAIPERRARIVEFFRHGEDHLGKGYQIYQALIALGSGGTQGLGLGNSRQKMYYLPESTTDFIFPIIGEELGLWFALSVVFAYVLVVLCGGWISLHAPDRQGILLGTGLTLLVGAQAVANLGVVTGLLPNKGLPLPFVSYGGSNLLLCMGALGILFNLQRQAQWKDDEDCSLPERYRQSVRI</sequence>
<evidence type="ECO:0000256" key="13">
    <source>
        <dbReference type="ARBA" id="ARBA00041418"/>
    </source>
</evidence>
<feature type="transmembrane region" description="Helical" evidence="16">
    <location>
        <begin position="145"/>
        <end position="162"/>
    </location>
</feature>
<keyword evidence="6" id="KW-0573">Peptidoglycan synthesis</keyword>
<feature type="transmembrane region" description="Helical" evidence="16">
    <location>
        <begin position="306"/>
        <end position="329"/>
    </location>
</feature>
<dbReference type="RefSeq" id="WP_174583061.1">
    <property type="nucleotide sequence ID" value="NZ_CAJNOB010000010.1"/>
</dbReference>
<keyword evidence="2" id="KW-0328">Glycosyltransferase</keyword>
<dbReference type="EC" id="2.4.99.28" evidence="14"/>
<feature type="transmembrane region" description="Helical" evidence="16">
    <location>
        <begin position="341"/>
        <end position="362"/>
    </location>
</feature>
<feature type="transmembrane region" description="Helical" evidence="16">
    <location>
        <begin position="78"/>
        <end position="97"/>
    </location>
</feature>
<dbReference type="GO" id="GO:0009252">
    <property type="term" value="P:peptidoglycan biosynthetic process"/>
    <property type="evidence" value="ECO:0007669"/>
    <property type="project" value="UniProtKB-KW"/>
</dbReference>
<dbReference type="Proteomes" id="UP000663859">
    <property type="component" value="Unassembled WGS sequence"/>
</dbReference>
<evidence type="ECO:0000256" key="1">
    <source>
        <dbReference type="ARBA" id="ARBA00004141"/>
    </source>
</evidence>